<dbReference type="Proteomes" id="UP001595947">
    <property type="component" value="Unassembled WGS sequence"/>
</dbReference>
<comment type="caution">
    <text evidence="3">The sequence shown here is derived from an EMBL/GenBank/DDBJ whole genome shotgun (WGS) entry which is preliminary data.</text>
</comment>
<evidence type="ECO:0000256" key="2">
    <source>
        <dbReference type="SAM" id="Phobius"/>
    </source>
</evidence>
<proteinExistence type="predicted"/>
<feature type="transmembrane region" description="Helical" evidence="2">
    <location>
        <begin position="118"/>
        <end position="137"/>
    </location>
</feature>
<accession>A0ABV9YJN9</accession>
<evidence type="ECO:0000313" key="3">
    <source>
        <dbReference type="EMBL" id="MFC5061720.1"/>
    </source>
</evidence>
<feature type="transmembrane region" description="Helical" evidence="2">
    <location>
        <begin position="157"/>
        <end position="179"/>
    </location>
</feature>
<evidence type="ECO:0008006" key="5">
    <source>
        <dbReference type="Google" id="ProtNLM"/>
    </source>
</evidence>
<evidence type="ECO:0000256" key="1">
    <source>
        <dbReference type="SAM" id="MobiDB-lite"/>
    </source>
</evidence>
<feature type="transmembrane region" description="Helical" evidence="2">
    <location>
        <begin position="86"/>
        <end position="106"/>
    </location>
</feature>
<evidence type="ECO:0000313" key="4">
    <source>
        <dbReference type="Proteomes" id="UP001595947"/>
    </source>
</evidence>
<name>A0ABV9YJN9_9PSEU</name>
<sequence>MSAGEFARDGFGSEPPLPPLERVPHEPFRLPGMRGLRWRARFWLATCGPTSRPRLALLLCLTGIVGMFLPVTTAPSGHGWTPLELAGGPSALALCLFGVLTVLPVVDLALGRERLTPWLAFPAALGLQVTLALLVVVGSQGPGALHPRLSEGVHGLGAGAVLLLGVELGLALVGGVGFARRAARRSRDIRRS</sequence>
<dbReference type="EMBL" id="JBHSIV010000004">
    <property type="protein sequence ID" value="MFC5061720.1"/>
    <property type="molecule type" value="Genomic_DNA"/>
</dbReference>
<keyword evidence="2" id="KW-0812">Transmembrane</keyword>
<keyword evidence="2" id="KW-0472">Membrane</keyword>
<keyword evidence="2" id="KW-1133">Transmembrane helix</keyword>
<reference evidence="4" key="1">
    <citation type="journal article" date="2019" name="Int. J. Syst. Evol. Microbiol.">
        <title>The Global Catalogue of Microorganisms (GCM) 10K type strain sequencing project: providing services to taxonomists for standard genome sequencing and annotation.</title>
        <authorList>
            <consortium name="The Broad Institute Genomics Platform"/>
            <consortium name="The Broad Institute Genome Sequencing Center for Infectious Disease"/>
            <person name="Wu L."/>
            <person name="Ma J."/>
        </authorList>
    </citation>
    <scope>NUCLEOTIDE SEQUENCE [LARGE SCALE GENOMIC DNA]</scope>
    <source>
        <strain evidence="4">CGMCC 4.7093</strain>
    </source>
</reference>
<keyword evidence="4" id="KW-1185">Reference proteome</keyword>
<feature type="region of interest" description="Disordered" evidence="1">
    <location>
        <begin position="1"/>
        <end position="24"/>
    </location>
</feature>
<organism evidence="3 4">
    <name type="scientific">Actinomycetospora atypica</name>
    <dbReference type="NCBI Taxonomy" id="1290095"/>
    <lineage>
        <taxon>Bacteria</taxon>
        <taxon>Bacillati</taxon>
        <taxon>Actinomycetota</taxon>
        <taxon>Actinomycetes</taxon>
        <taxon>Pseudonocardiales</taxon>
        <taxon>Pseudonocardiaceae</taxon>
        <taxon>Actinomycetospora</taxon>
    </lineage>
</organism>
<feature type="transmembrane region" description="Helical" evidence="2">
    <location>
        <begin position="55"/>
        <end position="74"/>
    </location>
</feature>
<protein>
    <recommendedName>
        <fullName evidence="5">DUF805 domain-containing protein</fullName>
    </recommendedName>
</protein>
<dbReference type="RefSeq" id="WP_378035070.1">
    <property type="nucleotide sequence ID" value="NZ_JBHSIV010000004.1"/>
</dbReference>
<gene>
    <name evidence="3" type="ORF">ACFPBZ_05855</name>
</gene>